<evidence type="ECO:0000313" key="3">
    <source>
        <dbReference type="EMBL" id="KIY65063.1"/>
    </source>
</evidence>
<evidence type="ECO:0000259" key="2">
    <source>
        <dbReference type="Pfam" id="PF07859"/>
    </source>
</evidence>
<dbReference type="Pfam" id="PF07859">
    <property type="entry name" value="Abhydrolase_3"/>
    <property type="match status" value="1"/>
</dbReference>
<dbReference type="AlphaFoldDB" id="A0A0D7B397"/>
<dbReference type="InterPro" id="IPR050300">
    <property type="entry name" value="GDXG_lipolytic_enzyme"/>
</dbReference>
<accession>A0A0D7B397</accession>
<dbReference type="PANTHER" id="PTHR48081:SF31">
    <property type="entry name" value="STERYL ACETYL HYDROLASE MUG81-RELATED"/>
    <property type="match status" value="1"/>
</dbReference>
<gene>
    <name evidence="3" type="ORF">CYLTODRAFT_76333</name>
</gene>
<keyword evidence="1 3" id="KW-0378">Hydrolase</keyword>
<dbReference type="OrthoDB" id="2152029at2759"/>
<reference evidence="3 4" key="1">
    <citation type="journal article" date="2015" name="Fungal Genet. Biol.">
        <title>Evolution of novel wood decay mechanisms in Agaricales revealed by the genome sequences of Fistulina hepatica and Cylindrobasidium torrendii.</title>
        <authorList>
            <person name="Floudas D."/>
            <person name="Held B.W."/>
            <person name="Riley R."/>
            <person name="Nagy L.G."/>
            <person name="Koehler G."/>
            <person name="Ransdell A.S."/>
            <person name="Younus H."/>
            <person name="Chow J."/>
            <person name="Chiniquy J."/>
            <person name="Lipzen A."/>
            <person name="Tritt A."/>
            <person name="Sun H."/>
            <person name="Haridas S."/>
            <person name="LaButti K."/>
            <person name="Ohm R.A."/>
            <person name="Kues U."/>
            <person name="Blanchette R.A."/>
            <person name="Grigoriev I.V."/>
            <person name="Minto R.E."/>
            <person name="Hibbett D.S."/>
        </authorList>
    </citation>
    <scope>NUCLEOTIDE SEQUENCE [LARGE SCALE GENOMIC DNA]</scope>
    <source>
        <strain evidence="3 4">FP15055 ss-10</strain>
    </source>
</reference>
<sequence length="380" mass="41229">MSQFGKVTLSDAPRMVSVIGTLPLALGYRAVSSFWDPSQKHKTWARVLADGATSHLTRMKTNQIQAVLGNSDKVYGDFCKQIGQAPDVQEVEGTRIAWIGKRDSKKVLVYLHGALHDFVIFSLAFTTPSGGGFTLFAPAYGLNFMHFVQQQLQSKGIDVSVAVPLYELVPDSQFPGPLRESSAALQHLTSHGFSTSDIVLVGDSAGGNLILEILGHLIHGHPSVPPLSLPAGAKFSGAYLMSPWVSPEGTGAGSSFAECTSDVVPSSTLAEWGAETFEGIPTDQRHWLEPLFARDDWFEGADRFVDKIVLSAGGYEAARDAIITFYNAKLAKSHARSELVLHEKGVHVDPFYDFALGKPPKDLGTLTPKIIEWMAERFTA</sequence>
<protein>
    <submittedName>
        <fullName evidence="3">Alpha/beta-hydrolase</fullName>
    </submittedName>
</protein>
<evidence type="ECO:0000313" key="4">
    <source>
        <dbReference type="Proteomes" id="UP000054007"/>
    </source>
</evidence>
<dbReference type="InterPro" id="IPR029058">
    <property type="entry name" value="AB_hydrolase_fold"/>
</dbReference>
<organism evidence="3 4">
    <name type="scientific">Cylindrobasidium torrendii FP15055 ss-10</name>
    <dbReference type="NCBI Taxonomy" id="1314674"/>
    <lineage>
        <taxon>Eukaryota</taxon>
        <taxon>Fungi</taxon>
        <taxon>Dikarya</taxon>
        <taxon>Basidiomycota</taxon>
        <taxon>Agaricomycotina</taxon>
        <taxon>Agaricomycetes</taxon>
        <taxon>Agaricomycetidae</taxon>
        <taxon>Agaricales</taxon>
        <taxon>Marasmiineae</taxon>
        <taxon>Physalacriaceae</taxon>
        <taxon>Cylindrobasidium</taxon>
    </lineage>
</organism>
<dbReference type="EMBL" id="KN880606">
    <property type="protein sequence ID" value="KIY65063.1"/>
    <property type="molecule type" value="Genomic_DNA"/>
</dbReference>
<name>A0A0D7B397_9AGAR</name>
<dbReference type="Gene3D" id="3.40.50.1820">
    <property type="entry name" value="alpha/beta hydrolase"/>
    <property type="match status" value="1"/>
</dbReference>
<dbReference type="GO" id="GO:0016787">
    <property type="term" value="F:hydrolase activity"/>
    <property type="evidence" value="ECO:0007669"/>
    <property type="project" value="UniProtKB-KW"/>
</dbReference>
<feature type="domain" description="Alpha/beta hydrolase fold-3" evidence="2">
    <location>
        <begin position="130"/>
        <end position="348"/>
    </location>
</feature>
<evidence type="ECO:0000256" key="1">
    <source>
        <dbReference type="ARBA" id="ARBA00022801"/>
    </source>
</evidence>
<proteinExistence type="predicted"/>
<dbReference type="Proteomes" id="UP000054007">
    <property type="component" value="Unassembled WGS sequence"/>
</dbReference>
<dbReference type="SUPFAM" id="SSF53474">
    <property type="entry name" value="alpha/beta-Hydrolases"/>
    <property type="match status" value="1"/>
</dbReference>
<keyword evidence="4" id="KW-1185">Reference proteome</keyword>
<dbReference type="STRING" id="1314674.A0A0D7B397"/>
<dbReference type="PANTHER" id="PTHR48081">
    <property type="entry name" value="AB HYDROLASE SUPERFAMILY PROTEIN C4A8.06C"/>
    <property type="match status" value="1"/>
</dbReference>
<dbReference type="InterPro" id="IPR013094">
    <property type="entry name" value="AB_hydrolase_3"/>
</dbReference>